<evidence type="ECO:0000313" key="2">
    <source>
        <dbReference type="EMBL" id="SPJ82578.1"/>
    </source>
</evidence>
<proteinExistence type="predicted"/>
<gene>
    <name evidence="2" type="ORF">FTOL_09983</name>
</gene>
<organism evidence="2 3">
    <name type="scientific">Fusarium torulosum</name>
    <dbReference type="NCBI Taxonomy" id="33205"/>
    <lineage>
        <taxon>Eukaryota</taxon>
        <taxon>Fungi</taxon>
        <taxon>Dikarya</taxon>
        <taxon>Ascomycota</taxon>
        <taxon>Pezizomycotina</taxon>
        <taxon>Sordariomycetes</taxon>
        <taxon>Hypocreomycetidae</taxon>
        <taxon>Hypocreales</taxon>
        <taxon>Nectriaceae</taxon>
        <taxon>Fusarium</taxon>
    </lineage>
</organism>
<feature type="region of interest" description="Disordered" evidence="1">
    <location>
        <begin position="477"/>
        <end position="530"/>
    </location>
</feature>
<evidence type="ECO:0000313" key="3">
    <source>
        <dbReference type="Proteomes" id="UP001187734"/>
    </source>
</evidence>
<sequence>MAAITKLPPEVLQQLLLYVHDGLGTPPFPNFTSRPASLGQYESKAVNFKKNLSSLRRVNRLFRQVANPLFFQHVVICTGNVKSSSGISGTMRLQQLAKEPELREMVRRLEICGEYSGNSETYYQTFEQKDHDLKYLARLAVVIHSTLPRFTGLKILKLNFQNIPYDYKRDSELPALRKCCWVHDTANMFESFATAIYRSGLDKLEELDLSLPLAYDFGHFLDIDDEPKIYSARAFFQQLKRLKVDYKHSTEQGRGLEFRVHQRNQDYNKNVRQLISLGVNLESLAVVGPGHDLLRLDSTAFASLEPKSLDLKCLAITGEALSDLFNRSKTLREVALTRIYLRSGTWEDVLKPLSLSPITSFHFETCVYEREGESAEFIPLNRREQTEVDAGYIETNRAGDIVACKSVFARVHENMRQIHGSSYDITVVEARRQAKHMDTVRRRGSLRNHFLAFEGDTSDDDWDTTSSMDDVIDTLENLLPDDDSAEDGDSGDDDSDDDDSDDDDSDDGDSDHNDDSNDGSSDDDSSDSSI</sequence>
<reference evidence="2" key="1">
    <citation type="submission" date="2018-03" db="EMBL/GenBank/DDBJ databases">
        <authorList>
            <person name="Guldener U."/>
        </authorList>
    </citation>
    <scope>NUCLEOTIDE SEQUENCE</scope>
</reference>
<feature type="compositionally biased region" description="Acidic residues" evidence="1">
    <location>
        <begin position="479"/>
        <end position="509"/>
    </location>
</feature>
<dbReference type="AlphaFoldDB" id="A0AAE8SLL9"/>
<dbReference type="Proteomes" id="UP001187734">
    <property type="component" value="Unassembled WGS sequence"/>
</dbReference>
<keyword evidence="3" id="KW-1185">Reference proteome</keyword>
<evidence type="ECO:0008006" key="4">
    <source>
        <dbReference type="Google" id="ProtNLM"/>
    </source>
</evidence>
<dbReference type="EMBL" id="ONZP01000371">
    <property type="protein sequence ID" value="SPJ82578.1"/>
    <property type="molecule type" value="Genomic_DNA"/>
</dbReference>
<feature type="compositionally biased region" description="Acidic residues" evidence="1">
    <location>
        <begin position="516"/>
        <end position="530"/>
    </location>
</feature>
<evidence type="ECO:0000256" key="1">
    <source>
        <dbReference type="SAM" id="MobiDB-lite"/>
    </source>
</evidence>
<accession>A0AAE8SLL9</accession>
<comment type="caution">
    <text evidence="2">The sequence shown here is derived from an EMBL/GenBank/DDBJ whole genome shotgun (WGS) entry which is preliminary data.</text>
</comment>
<name>A0AAE8SLL9_9HYPO</name>
<protein>
    <recommendedName>
        <fullName evidence="4">F-box domain-containing protein</fullName>
    </recommendedName>
</protein>